<feature type="binding site" evidence="11">
    <location>
        <begin position="209"/>
        <end position="211"/>
    </location>
    <ligand>
        <name>uracil</name>
        <dbReference type="ChEBI" id="CHEBI:17568"/>
    </ligand>
</feature>
<evidence type="ECO:0000256" key="10">
    <source>
        <dbReference type="ARBA" id="ARBA00031082"/>
    </source>
</evidence>
<dbReference type="UniPathway" id="UPA00574">
    <property type="reaction ID" value="UER00636"/>
</dbReference>
<dbReference type="GO" id="GO:0000287">
    <property type="term" value="F:magnesium ion binding"/>
    <property type="evidence" value="ECO:0007669"/>
    <property type="project" value="UniProtKB-UniRule"/>
</dbReference>
<dbReference type="SUPFAM" id="SSF53271">
    <property type="entry name" value="PRTase-like"/>
    <property type="match status" value="1"/>
</dbReference>
<feature type="domain" description="Phosphoribosyltransferase" evidence="12">
    <location>
        <begin position="15"/>
        <end position="217"/>
    </location>
</feature>
<comment type="similarity">
    <text evidence="2 11">Belongs to the UPRTase family.</text>
</comment>
<dbReference type="GO" id="GO:0005525">
    <property type="term" value="F:GTP binding"/>
    <property type="evidence" value="ECO:0007669"/>
    <property type="project" value="UniProtKB-KW"/>
</dbReference>
<keyword evidence="7 11" id="KW-0547">Nucleotide-binding</keyword>
<dbReference type="HOGENOM" id="CLU_067096_2_0_2"/>
<evidence type="ECO:0000313" key="14">
    <source>
        <dbReference type="Proteomes" id="UP000027981"/>
    </source>
</evidence>
<comment type="cofactor">
    <cofactor evidence="11">
        <name>Mg(2+)</name>
        <dbReference type="ChEBI" id="CHEBI:18420"/>
    </cofactor>
    <text evidence="11">Binds 1 Mg(2+) ion per subunit. The magnesium is bound as Mg-PRPP.</text>
</comment>
<evidence type="ECO:0000256" key="7">
    <source>
        <dbReference type="ARBA" id="ARBA00022741"/>
    </source>
</evidence>
<evidence type="ECO:0000313" key="13">
    <source>
        <dbReference type="EMBL" id="AIF68621.1"/>
    </source>
</evidence>
<dbReference type="InterPro" id="IPR000836">
    <property type="entry name" value="PRTase_dom"/>
</dbReference>
<dbReference type="eggNOG" id="arCOG04128">
    <property type="taxonomic scope" value="Archaea"/>
</dbReference>
<dbReference type="STRING" id="1343739.PAP_00890"/>
<dbReference type="PANTHER" id="PTHR32315:SF4">
    <property type="entry name" value="URACIL PHOSPHORIBOSYLTRANSFERASE, CHLOROPLASTIC"/>
    <property type="match status" value="1"/>
</dbReference>
<evidence type="ECO:0000259" key="12">
    <source>
        <dbReference type="Pfam" id="PF14681"/>
    </source>
</evidence>
<dbReference type="HAMAP" id="MF_01218_A">
    <property type="entry name" value="Upp_A"/>
    <property type="match status" value="1"/>
</dbReference>
<dbReference type="NCBIfam" id="NF001097">
    <property type="entry name" value="PRK00129.1"/>
    <property type="match status" value="1"/>
</dbReference>
<keyword evidence="14" id="KW-1185">Reference proteome</keyword>
<feature type="binding site" evidence="11">
    <location>
        <begin position="38"/>
        <end position="42"/>
    </location>
    <ligand>
        <name>GTP</name>
        <dbReference type="ChEBI" id="CHEBI:37565"/>
    </ligand>
</feature>
<evidence type="ECO:0000256" key="6">
    <source>
        <dbReference type="ARBA" id="ARBA00022679"/>
    </source>
</evidence>
<comment type="function">
    <text evidence="11">Catalyzes the conversion of uracil and 5-phospho-alpha-D-ribose 1-diphosphate (PRPP) to UMP and diphosphate.</text>
</comment>
<dbReference type="GeneID" id="24841313"/>
<dbReference type="EC" id="2.4.2.9" evidence="3 11"/>
<comment type="activity regulation">
    <text evidence="11">Allosterically activated by GTP.</text>
</comment>
<feature type="binding site" evidence="11">
    <location>
        <position position="87"/>
    </location>
    <ligand>
        <name>5-phospho-alpha-D-ribose 1-diphosphate</name>
        <dbReference type="ChEBI" id="CHEBI:58017"/>
    </ligand>
</feature>
<dbReference type="RefSeq" id="WP_048164145.1">
    <property type="nucleotide sequence ID" value="NZ_CP006019.1"/>
</dbReference>
<evidence type="ECO:0000256" key="8">
    <source>
        <dbReference type="ARBA" id="ARBA00022842"/>
    </source>
</evidence>
<dbReference type="Proteomes" id="UP000027981">
    <property type="component" value="Chromosome"/>
</dbReference>
<evidence type="ECO:0000256" key="11">
    <source>
        <dbReference type="HAMAP-Rule" id="MF_01218"/>
    </source>
</evidence>
<organism evidence="13 14">
    <name type="scientific">Palaeococcus pacificus DY20341</name>
    <dbReference type="NCBI Taxonomy" id="1343739"/>
    <lineage>
        <taxon>Archaea</taxon>
        <taxon>Methanobacteriati</taxon>
        <taxon>Methanobacteriota</taxon>
        <taxon>Thermococci</taxon>
        <taxon>Thermococcales</taxon>
        <taxon>Thermococcaceae</taxon>
        <taxon>Palaeococcus</taxon>
    </lineage>
</organism>
<feature type="binding site" evidence="11">
    <location>
        <position position="204"/>
    </location>
    <ligand>
        <name>uracil</name>
        <dbReference type="ChEBI" id="CHEBI:17568"/>
    </ligand>
</feature>
<dbReference type="InterPro" id="IPR034331">
    <property type="entry name" value="Upp_A"/>
</dbReference>
<feature type="binding site" evidence="11">
    <location>
        <position position="210"/>
    </location>
    <ligand>
        <name>5-phospho-alpha-D-ribose 1-diphosphate</name>
        <dbReference type="ChEBI" id="CHEBI:58017"/>
    </ligand>
</feature>
<reference evidence="13 14" key="2">
    <citation type="journal article" date="2015" name="Genome Announc.">
        <title>Complete Genome Sequence of Hyperthermophilic Piezophilic Archaeon Palaeococcus pacificus DY20341T, Isolated from Deep-Sea Hydrothermal Sediments.</title>
        <authorList>
            <person name="Zeng X."/>
            <person name="Jebbar M."/>
            <person name="Shao Z."/>
        </authorList>
    </citation>
    <scope>NUCLEOTIDE SEQUENCE [LARGE SCALE GENOMIC DNA]</scope>
    <source>
        <strain evidence="13 14">DY20341</strain>
    </source>
</reference>
<evidence type="ECO:0000256" key="2">
    <source>
        <dbReference type="ARBA" id="ARBA00009516"/>
    </source>
</evidence>
<dbReference type="InterPro" id="IPR050054">
    <property type="entry name" value="UPRTase/APRTase"/>
</dbReference>
<dbReference type="InterPro" id="IPR005765">
    <property type="entry name" value="UPRT"/>
</dbReference>
<name>A0A075LRB4_9EURY</name>
<proteinExistence type="inferred from homology"/>
<dbReference type="FunFam" id="3.40.50.2020:FF:000023">
    <property type="entry name" value="Probable uracil phosphoribosyltransferase"/>
    <property type="match status" value="1"/>
</dbReference>
<keyword evidence="9 11" id="KW-0342">GTP-binding</keyword>
<dbReference type="EMBL" id="CP006019">
    <property type="protein sequence ID" value="AIF68621.1"/>
    <property type="molecule type" value="Genomic_DNA"/>
</dbReference>
<gene>
    <name evidence="11" type="primary">upp</name>
    <name evidence="13" type="ORF">PAP_00890</name>
</gene>
<dbReference type="GO" id="GO:0004845">
    <property type="term" value="F:uracil phosphoribosyltransferase activity"/>
    <property type="evidence" value="ECO:0007669"/>
    <property type="project" value="UniProtKB-UniRule"/>
</dbReference>
<dbReference type="AlphaFoldDB" id="A0A075LRB4"/>
<evidence type="ECO:0000256" key="4">
    <source>
        <dbReference type="ARBA" id="ARBA00022533"/>
    </source>
</evidence>
<evidence type="ECO:0000256" key="1">
    <source>
        <dbReference type="ARBA" id="ARBA00005180"/>
    </source>
</evidence>
<dbReference type="CDD" id="cd06223">
    <property type="entry name" value="PRTases_typeI"/>
    <property type="match status" value="1"/>
</dbReference>
<comment type="pathway">
    <text evidence="1 11">Pyrimidine metabolism; UMP biosynthesis via salvage pathway; UMP from uracil: step 1/1.</text>
</comment>
<comment type="catalytic activity">
    <reaction evidence="11">
        <text>UMP + diphosphate = 5-phospho-alpha-D-ribose 1-diphosphate + uracil</text>
        <dbReference type="Rhea" id="RHEA:13017"/>
        <dbReference type="ChEBI" id="CHEBI:17568"/>
        <dbReference type="ChEBI" id="CHEBI:33019"/>
        <dbReference type="ChEBI" id="CHEBI:57865"/>
        <dbReference type="ChEBI" id="CHEBI:58017"/>
        <dbReference type="EC" id="2.4.2.9"/>
    </reaction>
</comment>
<keyword evidence="6 11" id="KW-0808">Transferase</keyword>
<keyword evidence="4 11" id="KW-0021">Allosteric enzyme</keyword>
<dbReference type="Gene3D" id="3.40.50.2020">
    <property type="match status" value="1"/>
</dbReference>
<feature type="binding site" evidence="11">
    <location>
        <begin position="140"/>
        <end position="148"/>
    </location>
    <ligand>
        <name>5-phospho-alpha-D-ribose 1-diphosphate</name>
        <dbReference type="ChEBI" id="CHEBI:58017"/>
    </ligand>
</feature>
<dbReference type="GO" id="GO:0006223">
    <property type="term" value="P:uracil salvage"/>
    <property type="evidence" value="ECO:0007669"/>
    <property type="project" value="InterPro"/>
</dbReference>
<evidence type="ECO:0000256" key="3">
    <source>
        <dbReference type="ARBA" id="ARBA00011894"/>
    </source>
</evidence>
<dbReference type="GO" id="GO:0044206">
    <property type="term" value="P:UMP salvage"/>
    <property type="evidence" value="ECO:0007669"/>
    <property type="project" value="UniProtKB-UniRule"/>
</dbReference>
<dbReference type="OrthoDB" id="80352at2157"/>
<reference evidence="14" key="1">
    <citation type="submission" date="2013-06" db="EMBL/GenBank/DDBJ databases">
        <title>Complete Genome Sequence of Hyperthermophilic Palaeococcus pacificus DY20341T, Isolated from a Deep-Sea Hydrothermal Sediments.</title>
        <authorList>
            <person name="Zeng X."/>
            <person name="Shao Z."/>
        </authorList>
    </citation>
    <scope>NUCLEOTIDE SEQUENCE [LARGE SCALE GENOMIC DNA]</scope>
    <source>
        <strain evidence="14">DY20341</strain>
    </source>
</reference>
<dbReference type="KEGG" id="ppac:PAP_00890"/>
<keyword evidence="8 11" id="KW-0460">Magnesium</keyword>
<feature type="binding site" evidence="11">
    <location>
        <position position="112"/>
    </location>
    <ligand>
        <name>5-phospho-alpha-D-ribose 1-diphosphate</name>
        <dbReference type="ChEBI" id="CHEBI:58017"/>
    </ligand>
</feature>
<dbReference type="InterPro" id="IPR029057">
    <property type="entry name" value="PRTase-like"/>
</dbReference>
<evidence type="ECO:0000256" key="9">
    <source>
        <dbReference type="ARBA" id="ARBA00023134"/>
    </source>
</evidence>
<dbReference type="PANTHER" id="PTHR32315">
    <property type="entry name" value="ADENINE PHOSPHORIBOSYLTRANSFERASE"/>
    <property type="match status" value="1"/>
</dbReference>
<dbReference type="NCBIfam" id="TIGR01091">
    <property type="entry name" value="upp"/>
    <property type="match status" value="1"/>
</dbReference>
<keyword evidence="5 11" id="KW-0328">Glycosyltransferase</keyword>
<accession>A0A075LRB4</accession>
<sequence length="232" mass="26006">MMEDKRWKGVYSFEDSPFIMEVLTELRDKETDSISFRKGLVKLGRYMGYELTKTMEVEKIKVETPLEETEGVVVKDRRNVVIITVLRAAIPLMEGLIKVLEHARVGIISASRGKAPKFEIEMNYVKVPQVKPEDTVIITDPMIATGSTLIKVIEEVKKYGSPKRLIVLGVLAAPEGISRIKEAHPEVEIFVTKIDRELNEKGYILPGLGDAGDRAFGAPIKVSTLPQMHTLE</sequence>
<protein>
    <recommendedName>
        <fullName evidence="3 11">Uracil phosphoribosyltransferase</fullName>
        <ecNumber evidence="3 11">2.4.2.9</ecNumber>
    </recommendedName>
    <alternativeName>
        <fullName evidence="10 11">UMP pyrophosphorylase</fullName>
    </alternativeName>
    <alternativeName>
        <fullName evidence="11">UPRTase</fullName>
    </alternativeName>
</protein>
<dbReference type="Pfam" id="PF14681">
    <property type="entry name" value="UPRTase"/>
    <property type="match status" value="1"/>
</dbReference>
<evidence type="ECO:0000256" key="5">
    <source>
        <dbReference type="ARBA" id="ARBA00022676"/>
    </source>
</evidence>